<evidence type="ECO:0000256" key="4">
    <source>
        <dbReference type="ARBA" id="ARBA00023136"/>
    </source>
</evidence>
<keyword evidence="2 6" id="KW-0812">Transmembrane</keyword>
<keyword evidence="4 6" id="KW-0472">Membrane</keyword>
<evidence type="ECO:0000256" key="1">
    <source>
        <dbReference type="ARBA" id="ARBA00004141"/>
    </source>
</evidence>
<evidence type="ECO:0000313" key="9">
    <source>
        <dbReference type="Proteomes" id="UP001295740"/>
    </source>
</evidence>
<comment type="caution">
    <text evidence="8">The sequence shown here is derived from an EMBL/GenBank/DDBJ whole genome shotgun (WGS) entry which is preliminary data.</text>
</comment>
<comment type="subcellular location">
    <subcellularLocation>
        <location evidence="1">Membrane</location>
        <topology evidence="1">Multi-pass membrane protein</topology>
    </subcellularLocation>
</comment>
<evidence type="ECO:0000256" key="6">
    <source>
        <dbReference type="SAM" id="Phobius"/>
    </source>
</evidence>
<dbReference type="InterPro" id="IPR052337">
    <property type="entry name" value="SAT4-like"/>
</dbReference>
<accession>A0AAI8VID6</accession>
<sequence>MRHRLDDYWTHIHPIQLALLGICLSWREIGLGLHADVVAANNPLLLFENGKRQYIAIFFFDSSISFPKLSAICFYARIFPSHNKAFRYNLWFAGILVTAWTISSIVSTIFQCTPIPKAWNPTLPGHCVDDFPWYLSTAVLSTAVDFYILLLPVPMIWGLKTSLRRRLYLLGAFFLTYSVIVISLGRMVSTIELIPTVQKDLTWRLPQYLYWAVIEGSISIVSISAPNIIALVKALASPTTKRPRIGDKGSDNSYDSKFAARSGNNGSGAVPGRPVHTYDDGGYSQTYFTVHLYLNNLQREVGDEAELRGDATSFLSRDGKRKMDIDPKAGRVLIFQHSRLRHSGDDVTAGIKYTVRMDIMYRLREDR</sequence>
<dbReference type="PANTHER" id="PTHR33048">
    <property type="entry name" value="PTH11-LIKE INTEGRAL MEMBRANE PROTEIN (AFU_ORTHOLOGUE AFUA_5G11245)"/>
    <property type="match status" value="1"/>
</dbReference>
<dbReference type="EMBL" id="CAUWAG010000007">
    <property type="protein sequence ID" value="CAJ2505494.1"/>
    <property type="molecule type" value="Genomic_DNA"/>
</dbReference>
<evidence type="ECO:0000256" key="2">
    <source>
        <dbReference type="ARBA" id="ARBA00022692"/>
    </source>
</evidence>
<name>A0AAI8VID6_9PEZI</name>
<dbReference type="Gene3D" id="2.60.120.620">
    <property type="entry name" value="q2cbj1_9rhob like domain"/>
    <property type="match status" value="1"/>
</dbReference>
<feature type="transmembrane region" description="Helical" evidence="6">
    <location>
        <begin position="131"/>
        <end position="155"/>
    </location>
</feature>
<reference evidence="8" key="1">
    <citation type="submission" date="2023-10" db="EMBL/GenBank/DDBJ databases">
        <authorList>
            <person name="Hackl T."/>
        </authorList>
    </citation>
    <scope>NUCLEOTIDE SEQUENCE</scope>
</reference>
<protein>
    <submittedName>
        <fullName evidence="8">Uu.00g128880.m01.CDS01</fullName>
    </submittedName>
</protein>
<keyword evidence="9" id="KW-1185">Reference proteome</keyword>
<feature type="transmembrane region" description="Helical" evidence="6">
    <location>
        <begin position="88"/>
        <end position="111"/>
    </location>
</feature>
<gene>
    <name evidence="8" type="ORF">KHLLAP_LOCUS5962</name>
</gene>
<feature type="transmembrane region" description="Helical" evidence="6">
    <location>
        <begin position="167"/>
        <end position="188"/>
    </location>
</feature>
<dbReference type="Pfam" id="PF20684">
    <property type="entry name" value="Fung_rhodopsin"/>
    <property type="match status" value="1"/>
</dbReference>
<feature type="transmembrane region" description="Helical" evidence="6">
    <location>
        <begin position="208"/>
        <end position="232"/>
    </location>
</feature>
<organism evidence="8 9">
    <name type="scientific">Anthostomella pinea</name>
    <dbReference type="NCBI Taxonomy" id="933095"/>
    <lineage>
        <taxon>Eukaryota</taxon>
        <taxon>Fungi</taxon>
        <taxon>Dikarya</taxon>
        <taxon>Ascomycota</taxon>
        <taxon>Pezizomycotina</taxon>
        <taxon>Sordariomycetes</taxon>
        <taxon>Xylariomycetidae</taxon>
        <taxon>Xylariales</taxon>
        <taxon>Xylariaceae</taxon>
        <taxon>Anthostomella</taxon>
    </lineage>
</organism>
<proteinExistence type="inferred from homology"/>
<evidence type="ECO:0000259" key="7">
    <source>
        <dbReference type="Pfam" id="PF20684"/>
    </source>
</evidence>
<dbReference type="AlphaFoldDB" id="A0AAI8VID6"/>
<feature type="domain" description="Rhodopsin" evidence="7">
    <location>
        <begin position="4"/>
        <end position="233"/>
    </location>
</feature>
<evidence type="ECO:0000313" key="8">
    <source>
        <dbReference type="EMBL" id="CAJ2505494.1"/>
    </source>
</evidence>
<dbReference type="InterPro" id="IPR049326">
    <property type="entry name" value="Rhodopsin_dom_fungi"/>
</dbReference>
<keyword evidence="3 6" id="KW-1133">Transmembrane helix</keyword>
<evidence type="ECO:0000256" key="3">
    <source>
        <dbReference type="ARBA" id="ARBA00022989"/>
    </source>
</evidence>
<evidence type="ECO:0000256" key="5">
    <source>
        <dbReference type="ARBA" id="ARBA00038359"/>
    </source>
</evidence>
<comment type="similarity">
    <text evidence="5">Belongs to the SAT4 family.</text>
</comment>
<dbReference type="GO" id="GO:0016020">
    <property type="term" value="C:membrane"/>
    <property type="evidence" value="ECO:0007669"/>
    <property type="project" value="UniProtKB-SubCell"/>
</dbReference>
<feature type="transmembrane region" description="Helical" evidence="6">
    <location>
        <begin position="54"/>
        <end position="76"/>
    </location>
</feature>
<dbReference type="PANTHER" id="PTHR33048:SF47">
    <property type="entry name" value="INTEGRAL MEMBRANE PROTEIN-RELATED"/>
    <property type="match status" value="1"/>
</dbReference>
<dbReference type="Proteomes" id="UP001295740">
    <property type="component" value="Unassembled WGS sequence"/>
</dbReference>